<dbReference type="Pfam" id="PF00388">
    <property type="entry name" value="PI-PLC-X"/>
    <property type="match status" value="1"/>
</dbReference>
<dbReference type="Gene3D" id="3.20.20.190">
    <property type="entry name" value="Phosphatidylinositol (PI) phosphodiesterase"/>
    <property type="match status" value="1"/>
</dbReference>
<evidence type="ECO:0000256" key="1">
    <source>
        <dbReference type="ARBA" id="ARBA00004202"/>
    </source>
</evidence>
<dbReference type="GO" id="GO:0051209">
    <property type="term" value="P:release of sequestered calcium ion into cytosol"/>
    <property type="evidence" value="ECO:0007669"/>
    <property type="project" value="TreeGrafter"/>
</dbReference>
<dbReference type="AlphaFoldDB" id="A0A443PXV6"/>
<accession>A0A443PXV6</accession>
<dbReference type="EMBL" id="QPKB01000011">
    <property type="protein sequence ID" value="RWR95603.1"/>
    <property type="molecule type" value="Genomic_DNA"/>
</dbReference>
<organism evidence="5 6">
    <name type="scientific">Cinnamomum micranthum f. kanehirae</name>
    <dbReference type="NCBI Taxonomy" id="337451"/>
    <lineage>
        <taxon>Eukaryota</taxon>
        <taxon>Viridiplantae</taxon>
        <taxon>Streptophyta</taxon>
        <taxon>Embryophyta</taxon>
        <taxon>Tracheophyta</taxon>
        <taxon>Spermatophyta</taxon>
        <taxon>Magnoliopsida</taxon>
        <taxon>Magnoliidae</taxon>
        <taxon>Laurales</taxon>
        <taxon>Lauraceae</taxon>
        <taxon>Cinnamomum</taxon>
    </lineage>
</organism>
<dbReference type="SUPFAM" id="SSF51695">
    <property type="entry name" value="PLC-like phosphodiesterases"/>
    <property type="match status" value="1"/>
</dbReference>
<evidence type="ECO:0000256" key="3">
    <source>
        <dbReference type="SAM" id="MobiDB-lite"/>
    </source>
</evidence>
<keyword evidence="6" id="KW-1185">Reference proteome</keyword>
<dbReference type="GO" id="GO:0005886">
    <property type="term" value="C:plasma membrane"/>
    <property type="evidence" value="ECO:0007669"/>
    <property type="project" value="UniProtKB-SubCell"/>
</dbReference>
<dbReference type="GO" id="GO:0048015">
    <property type="term" value="P:phosphatidylinositol-mediated signaling"/>
    <property type="evidence" value="ECO:0007669"/>
    <property type="project" value="TreeGrafter"/>
</dbReference>
<dbReference type="InterPro" id="IPR017946">
    <property type="entry name" value="PLC-like_Pdiesterase_TIM-brl"/>
</dbReference>
<keyword evidence="2" id="KW-0442">Lipid degradation</keyword>
<dbReference type="InterPro" id="IPR001192">
    <property type="entry name" value="PI-PLC_fam"/>
</dbReference>
<dbReference type="PRINTS" id="PR00390">
    <property type="entry name" value="PHPHLIPASEC"/>
</dbReference>
<dbReference type="OrthoDB" id="269822at2759"/>
<dbReference type="PANTHER" id="PTHR10336:SF204">
    <property type="entry name" value="PHOSPHOINOSITIDE PHOSPHOLIPASE C 4-RELATED"/>
    <property type="match status" value="1"/>
</dbReference>
<feature type="region of interest" description="Disordered" evidence="3">
    <location>
        <begin position="73"/>
        <end position="100"/>
    </location>
</feature>
<feature type="domain" description="Phosphatidylinositol-specific phospholipase C X" evidence="4">
    <location>
        <begin position="192"/>
        <end position="336"/>
    </location>
</feature>
<dbReference type="GO" id="GO:0016042">
    <property type="term" value="P:lipid catabolic process"/>
    <property type="evidence" value="ECO:0007669"/>
    <property type="project" value="UniProtKB-KW"/>
</dbReference>
<dbReference type="EC" id="3.1.4.11" evidence="2"/>
<dbReference type="Proteomes" id="UP000283530">
    <property type="component" value="Unassembled WGS sequence"/>
</dbReference>
<comment type="catalytic activity">
    <reaction evidence="2">
        <text>a 1,2-diacyl-sn-glycero-3-phospho-(1D-myo-inositol-4,5-bisphosphate) + H2O = 1D-myo-inositol 1,4,5-trisphosphate + a 1,2-diacyl-sn-glycerol + H(+)</text>
        <dbReference type="Rhea" id="RHEA:33179"/>
        <dbReference type="ChEBI" id="CHEBI:15377"/>
        <dbReference type="ChEBI" id="CHEBI:15378"/>
        <dbReference type="ChEBI" id="CHEBI:17815"/>
        <dbReference type="ChEBI" id="CHEBI:58456"/>
        <dbReference type="ChEBI" id="CHEBI:203600"/>
        <dbReference type="EC" id="3.1.4.11"/>
    </reaction>
</comment>
<dbReference type="SMART" id="SM00148">
    <property type="entry name" value="PLCXc"/>
    <property type="match status" value="1"/>
</dbReference>
<evidence type="ECO:0000313" key="5">
    <source>
        <dbReference type="EMBL" id="RWR95603.1"/>
    </source>
</evidence>
<evidence type="ECO:0000259" key="4">
    <source>
        <dbReference type="SMART" id="SM00148"/>
    </source>
</evidence>
<name>A0A443PXV6_9MAGN</name>
<sequence>MPTSFDYEYVDNANRMHRIIKTTSTLIRSGDTPTFPVTFLYSFEFHKVHDSDCNPPTLVWLAPKTEEAKIDIPEEKTRRNVGSSKNPNGRTEKIRRSSDSPKHFQLDMITHVERRRGRGRGEMGSYKYKMCLCFTRNFGSKEAEPPQDVKKAFEKFTEGSGQMSAERLLRFLVDFQGDAGATIADAEAAVHQDMTAPLSHYYIYTGHNSYLTGNQLSSDCSDIPIIEALKKGVRVIELDMWPNSTKDDVDILHGRTLTTPVELIKCLRSIKEHAFDVSPYPVVITLEDHLTPDLQAKVAEMVAQTFGNMLFYPEAECLEEFPSPEALKNRILISTKPPKEYLESKVFKENMSQKDKDSEDESWGKEVPDLKSEPEAAVRFI</sequence>
<keyword evidence="2" id="KW-0443">Lipid metabolism</keyword>
<gene>
    <name evidence="5" type="ORF">CKAN_02495500</name>
</gene>
<feature type="compositionally biased region" description="Basic and acidic residues" evidence="3">
    <location>
        <begin position="90"/>
        <end position="100"/>
    </location>
</feature>
<reference evidence="5 6" key="1">
    <citation type="journal article" date="2019" name="Nat. Plants">
        <title>Stout camphor tree genome fills gaps in understanding of flowering plant genome evolution.</title>
        <authorList>
            <person name="Chaw S.M."/>
            <person name="Liu Y.C."/>
            <person name="Wu Y.W."/>
            <person name="Wang H.Y."/>
            <person name="Lin C.I."/>
            <person name="Wu C.S."/>
            <person name="Ke H.M."/>
            <person name="Chang L.Y."/>
            <person name="Hsu C.Y."/>
            <person name="Yang H.T."/>
            <person name="Sudianto E."/>
            <person name="Hsu M.H."/>
            <person name="Wu K.P."/>
            <person name="Wang L.N."/>
            <person name="Leebens-Mack J.H."/>
            <person name="Tsai I.J."/>
        </authorList>
    </citation>
    <scope>NUCLEOTIDE SEQUENCE [LARGE SCALE GENOMIC DNA]</scope>
    <source>
        <strain evidence="6">cv. Chaw 1501</strain>
        <tissue evidence="5">Young leaves</tissue>
    </source>
</reference>
<proteinExistence type="predicted"/>
<comment type="caution">
    <text evidence="5">The sequence shown here is derived from an EMBL/GenBank/DDBJ whole genome shotgun (WGS) entry which is preliminary data.</text>
</comment>
<feature type="region of interest" description="Disordered" evidence="3">
    <location>
        <begin position="344"/>
        <end position="381"/>
    </location>
</feature>
<keyword evidence="2" id="KW-0378">Hydrolase</keyword>
<dbReference type="GO" id="GO:0004435">
    <property type="term" value="F:phosphatidylinositol-4,5-bisphosphate phospholipase C activity"/>
    <property type="evidence" value="ECO:0007669"/>
    <property type="project" value="UniProtKB-EC"/>
</dbReference>
<comment type="subcellular location">
    <subcellularLocation>
        <location evidence="1">Cell membrane</location>
        <topology evidence="1">Peripheral membrane protein</topology>
    </subcellularLocation>
</comment>
<evidence type="ECO:0000313" key="6">
    <source>
        <dbReference type="Proteomes" id="UP000283530"/>
    </source>
</evidence>
<dbReference type="STRING" id="337451.A0A443PXV6"/>
<feature type="compositionally biased region" description="Polar residues" evidence="3">
    <location>
        <begin position="80"/>
        <end position="89"/>
    </location>
</feature>
<dbReference type="PANTHER" id="PTHR10336">
    <property type="entry name" value="PHOSPHOINOSITIDE-SPECIFIC PHOSPHOLIPASE C FAMILY PROTEIN"/>
    <property type="match status" value="1"/>
</dbReference>
<protein>
    <recommendedName>
        <fullName evidence="2">Phosphoinositide phospholipase C</fullName>
        <ecNumber evidence="2">3.1.4.11</ecNumber>
    </recommendedName>
</protein>
<dbReference type="InterPro" id="IPR000909">
    <property type="entry name" value="PLipase_C_PInositol-sp_X_dom"/>
</dbReference>
<dbReference type="PROSITE" id="PS50007">
    <property type="entry name" value="PIPLC_X_DOMAIN"/>
    <property type="match status" value="1"/>
</dbReference>
<evidence type="ECO:0000256" key="2">
    <source>
        <dbReference type="RuleBase" id="RU361133"/>
    </source>
</evidence>